<keyword evidence="2" id="KW-1133">Transmembrane helix</keyword>
<keyword evidence="2" id="KW-0472">Membrane</keyword>
<feature type="transmembrane region" description="Helical" evidence="2">
    <location>
        <begin position="6"/>
        <end position="29"/>
    </location>
</feature>
<name>A0A1U7NB84_9CYAN</name>
<protein>
    <recommendedName>
        <fullName evidence="3">PBP domain-containing protein</fullName>
    </recommendedName>
</protein>
<dbReference type="SUPFAM" id="SSF53850">
    <property type="entry name" value="Periplasmic binding protein-like II"/>
    <property type="match status" value="1"/>
</dbReference>
<proteinExistence type="predicted"/>
<dbReference type="PANTHER" id="PTHR30570:SF1">
    <property type="entry name" value="PHOSPHATE-BINDING PROTEIN PSTS"/>
    <property type="match status" value="1"/>
</dbReference>
<evidence type="ECO:0000256" key="2">
    <source>
        <dbReference type="SAM" id="Phobius"/>
    </source>
</evidence>
<accession>A0A1U7NB84</accession>
<comment type="caution">
    <text evidence="4">The sequence shown here is derived from an EMBL/GenBank/DDBJ whole genome shotgun (WGS) entry which is preliminary data.</text>
</comment>
<dbReference type="EMBL" id="MKZS01000001">
    <property type="protein sequence ID" value="OLT63203.1"/>
    <property type="molecule type" value="Genomic_DNA"/>
</dbReference>
<reference evidence="4 5" key="1">
    <citation type="submission" date="2016-10" db="EMBL/GenBank/DDBJ databases">
        <title>Comparative genomics uncovers the prolific and rare metabolic potential of the cyanobacterial genus Moorea.</title>
        <authorList>
            <person name="Leao T."/>
            <person name="Castelao G."/>
            <person name="Korobeynikov A."/>
            <person name="Monroe E.A."/>
            <person name="Podell S."/>
            <person name="Glukhov E."/>
            <person name="Allen E."/>
            <person name="Gerwick W.H."/>
            <person name="Gerwick L."/>
        </authorList>
    </citation>
    <scope>NUCLEOTIDE SEQUENCE [LARGE SCALE GENOMIC DNA]</scope>
    <source>
        <strain evidence="4 5">PNG5-198</strain>
    </source>
</reference>
<dbReference type="InterPro" id="IPR050811">
    <property type="entry name" value="Phosphate_ABC_transporter"/>
</dbReference>
<keyword evidence="2" id="KW-0812">Transmembrane</keyword>
<dbReference type="Proteomes" id="UP000186657">
    <property type="component" value="Unassembled WGS sequence"/>
</dbReference>
<keyword evidence="5" id="KW-1185">Reference proteome</keyword>
<evidence type="ECO:0000313" key="4">
    <source>
        <dbReference type="EMBL" id="OLT63203.1"/>
    </source>
</evidence>
<dbReference type="Gene3D" id="3.40.190.10">
    <property type="entry name" value="Periplasmic binding protein-like II"/>
    <property type="match status" value="2"/>
</dbReference>
<dbReference type="PANTHER" id="PTHR30570">
    <property type="entry name" value="PERIPLASMIC PHOSPHATE BINDING COMPONENT OF PHOSPHATE ABC TRANSPORTER"/>
    <property type="match status" value="1"/>
</dbReference>
<dbReference type="Pfam" id="PF12849">
    <property type="entry name" value="PBP_like_2"/>
    <property type="match status" value="1"/>
</dbReference>
<gene>
    <name evidence="4" type="ORF">BJP37_09470</name>
</gene>
<sequence>MLLKLIRLGCILILFFFLILSSFTIIHIIRGKEPLAGLITLIEKIVNPPTKLTDVNTPSGTFRYGGSTTWAKIRGLVDDKIEQKFPQFNLVYTEHIRRPPGSGSGIRMLLDGQISFSQSSRPIKDEEQQIANQRGFKLKEIPVAIGGMAVVVHPKLDIKDLTLEQLKGIYTGKLTNWQQVGGPNLKITPYSAPRGAGGTVILKKHLLETGQDFGPNVIFTKTPTEAINKVGNLNNEGDDGGIYMASVYNLVGQCSVKPVPIARTEDGPFVAPYEGELVPIQDCPDQRNKLNYKVFQNSEYPITRRLFVIIKEDAGLDQQAGEAYANLLLTDEGQKLIAEAGIIPVKGLQK</sequence>
<feature type="domain" description="PBP" evidence="3">
    <location>
        <begin position="56"/>
        <end position="332"/>
    </location>
</feature>
<evidence type="ECO:0000313" key="5">
    <source>
        <dbReference type="Proteomes" id="UP000186657"/>
    </source>
</evidence>
<keyword evidence="1" id="KW-0732">Signal</keyword>
<dbReference type="AlphaFoldDB" id="A0A1U7NB84"/>
<dbReference type="CDD" id="cd13566">
    <property type="entry name" value="PBP2_phosphate"/>
    <property type="match status" value="1"/>
</dbReference>
<dbReference type="InterPro" id="IPR024370">
    <property type="entry name" value="PBP_domain"/>
</dbReference>
<organism evidence="4 5">
    <name type="scientific">Moorena bouillonii PNG</name>
    <dbReference type="NCBI Taxonomy" id="568701"/>
    <lineage>
        <taxon>Bacteria</taxon>
        <taxon>Bacillati</taxon>
        <taxon>Cyanobacteriota</taxon>
        <taxon>Cyanophyceae</taxon>
        <taxon>Coleofasciculales</taxon>
        <taxon>Coleofasciculaceae</taxon>
        <taxon>Moorena</taxon>
    </lineage>
</organism>
<evidence type="ECO:0000259" key="3">
    <source>
        <dbReference type="Pfam" id="PF12849"/>
    </source>
</evidence>
<evidence type="ECO:0000256" key="1">
    <source>
        <dbReference type="ARBA" id="ARBA00022729"/>
    </source>
</evidence>